<accession>D0LI87</accession>
<evidence type="ECO:0000313" key="2">
    <source>
        <dbReference type="EMBL" id="ACY16466.1"/>
    </source>
</evidence>
<dbReference type="KEGG" id="hoh:Hoch_3967"/>
<name>D0LI87_HALO1</name>
<evidence type="ECO:0000313" key="3">
    <source>
        <dbReference type="Proteomes" id="UP000001880"/>
    </source>
</evidence>
<protein>
    <submittedName>
        <fullName evidence="2">Uncharacterized protein</fullName>
    </submittedName>
</protein>
<dbReference type="HOGENOM" id="CLU_210281_0_0_7"/>
<organism evidence="2 3">
    <name type="scientific">Haliangium ochraceum (strain DSM 14365 / JCM 11303 / SMP-2)</name>
    <dbReference type="NCBI Taxonomy" id="502025"/>
    <lineage>
        <taxon>Bacteria</taxon>
        <taxon>Pseudomonadati</taxon>
        <taxon>Myxococcota</taxon>
        <taxon>Polyangia</taxon>
        <taxon>Haliangiales</taxon>
        <taxon>Kofleriaceae</taxon>
        <taxon>Haliangium</taxon>
    </lineage>
</organism>
<dbReference type="RefSeq" id="WP_012829065.1">
    <property type="nucleotide sequence ID" value="NC_013440.1"/>
</dbReference>
<evidence type="ECO:0000256" key="1">
    <source>
        <dbReference type="SAM" id="MobiDB-lite"/>
    </source>
</evidence>
<keyword evidence="3" id="KW-1185">Reference proteome</keyword>
<dbReference type="Proteomes" id="UP000001880">
    <property type="component" value="Chromosome"/>
</dbReference>
<sequence>MLDPWIIEEILRREDEKRREEDVGRLELPLESPMQRDSGRFPADNQDSESNRGVVVFDI</sequence>
<reference evidence="2 3" key="1">
    <citation type="journal article" date="2010" name="Stand. Genomic Sci.">
        <title>Complete genome sequence of Haliangium ochraceum type strain (SMP-2).</title>
        <authorList>
            <consortium name="US DOE Joint Genome Institute (JGI-PGF)"/>
            <person name="Ivanova N."/>
            <person name="Daum C."/>
            <person name="Lang E."/>
            <person name="Abt B."/>
            <person name="Kopitz M."/>
            <person name="Saunders E."/>
            <person name="Lapidus A."/>
            <person name="Lucas S."/>
            <person name="Glavina Del Rio T."/>
            <person name="Nolan M."/>
            <person name="Tice H."/>
            <person name="Copeland A."/>
            <person name="Cheng J.F."/>
            <person name="Chen F."/>
            <person name="Bruce D."/>
            <person name="Goodwin L."/>
            <person name="Pitluck S."/>
            <person name="Mavromatis K."/>
            <person name="Pati A."/>
            <person name="Mikhailova N."/>
            <person name="Chen A."/>
            <person name="Palaniappan K."/>
            <person name="Land M."/>
            <person name="Hauser L."/>
            <person name="Chang Y.J."/>
            <person name="Jeffries C.D."/>
            <person name="Detter J.C."/>
            <person name="Brettin T."/>
            <person name="Rohde M."/>
            <person name="Goker M."/>
            <person name="Bristow J."/>
            <person name="Markowitz V."/>
            <person name="Eisen J.A."/>
            <person name="Hugenholtz P."/>
            <person name="Kyrpides N.C."/>
            <person name="Klenk H.P."/>
        </authorList>
    </citation>
    <scope>NUCLEOTIDE SEQUENCE [LARGE SCALE GENOMIC DNA]</scope>
    <source>
        <strain evidence="3">DSM 14365 / CIP 107738 / JCM 11303 / AJ 13395 / SMP-2</strain>
    </source>
</reference>
<feature type="compositionally biased region" description="Basic and acidic residues" evidence="1">
    <location>
        <begin position="16"/>
        <end position="25"/>
    </location>
</feature>
<dbReference type="AlphaFoldDB" id="D0LI87"/>
<dbReference type="EMBL" id="CP001804">
    <property type="protein sequence ID" value="ACY16466.1"/>
    <property type="molecule type" value="Genomic_DNA"/>
</dbReference>
<feature type="region of interest" description="Disordered" evidence="1">
    <location>
        <begin position="16"/>
        <end position="59"/>
    </location>
</feature>
<gene>
    <name evidence="2" type="ordered locus">Hoch_3967</name>
</gene>
<proteinExistence type="predicted"/>